<dbReference type="AlphaFoldDB" id="A0A8J6J926"/>
<dbReference type="GO" id="GO:0016987">
    <property type="term" value="F:sigma factor activity"/>
    <property type="evidence" value="ECO:0007669"/>
    <property type="project" value="UniProtKB-KW"/>
</dbReference>
<reference evidence="5" key="1">
    <citation type="submission" date="2020-08" db="EMBL/GenBank/DDBJ databases">
        <title>Genome public.</title>
        <authorList>
            <person name="Liu C."/>
            <person name="Sun Q."/>
        </authorList>
    </citation>
    <scope>NUCLEOTIDE SEQUENCE</scope>
    <source>
        <strain evidence="5">NSJ-52</strain>
    </source>
</reference>
<dbReference type="Proteomes" id="UP000607645">
    <property type="component" value="Unassembled WGS sequence"/>
</dbReference>
<dbReference type="SUPFAM" id="SSF88946">
    <property type="entry name" value="Sigma2 domain of RNA polymerase sigma factors"/>
    <property type="match status" value="1"/>
</dbReference>
<keyword evidence="2" id="KW-0731">Sigma factor</keyword>
<dbReference type="Gene3D" id="1.10.1740.10">
    <property type="match status" value="1"/>
</dbReference>
<keyword evidence="6" id="KW-1185">Reference proteome</keyword>
<organism evidence="5 6">
    <name type="scientific">Lawsonibacter faecis</name>
    <dbReference type="NCBI Taxonomy" id="2763052"/>
    <lineage>
        <taxon>Bacteria</taxon>
        <taxon>Bacillati</taxon>
        <taxon>Bacillota</taxon>
        <taxon>Clostridia</taxon>
        <taxon>Eubacteriales</taxon>
        <taxon>Oscillospiraceae</taxon>
        <taxon>Lawsonibacter</taxon>
    </lineage>
</organism>
<name>A0A8J6J926_9FIRM</name>
<sequence>MDQDREKLIDLAVAGDRDALEALLTQAQDMVFHLSLRMLGTVPDAEDAAQEILIKIMTRLSTFRRECAYSTWVYRIAVNHLKSYKKGMFARRPLSFEYYGEDIRCGREGDMPDLSQGVDRALLAEELKYSCTNVMLQCLDREERCIFILGAMFRADSRVAGEILDMTPEAYRQRLSRIRRRVGDFLGEYCGHAGGSCSCARRVDYAAATHRLDPRNLEYVRLERTEEYKQAMERLDELSLLFDSLPGYRATPRSRRFLEELLRSGEMDVVRNT</sequence>
<accession>A0A8J6J926</accession>
<protein>
    <submittedName>
        <fullName evidence="5">Sigma-70 family RNA polymerase sigma factor</fullName>
    </submittedName>
</protein>
<dbReference type="RefSeq" id="WP_186920023.1">
    <property type="nucleotide sequence ID" value="NZ_JACOPQ010000013.1"/>
</dbReference>
<dbReference type="GO" id="GO:0006352">
    <property type="term" value="P:DNA-templated transcription initiation"/>
    <property type="evidence" value="ECO:0007669"/>
    <property type="project" value="InterPro"/>
</dbReference>
<dbReference type="PANTHER" id="PTHR43133">
    <property type="entry name" value="RNA POLYMERASE ECF-TYPE SIGMA FACTO"/>
    <property type="match status" value="1"/>
</dbReference>
<evidence type="ECO:0000256" key="1">
    <source>
        <dbReference type="ARBA" id="ARBA00023015"/>
    </source>
</evidence>
<proteinExistence type="predicted"/>
<dbReference type="InterPro" id="IPR039425">
    <property type="entry name" value="RNA_pol_sigma-70-like"/>
</dbReference>
<dbReference type="EMBL" id="JACOPQ010000013">
    <property type="protein sequence ID" value="MBC5738247.1"/>
    <property type="molecule type" value="Genomic_DNA"/>
</dbReference>
<keyword evidence="3" id="KW-0804">Transcription</keyword>
<gene>
    <name evidence="5" type="ORF">H8S62_14635</name>
</gene>
<dbReference type="NCBIfam" id="TIGR02937">
    <property type="entry name" value="sigma70-ECF"/>
    <property type="match status" value="1"/>
</dbReference>
<dbReference type="InterPro" id="IPR007627">
    <property type="entry name" value="RNA_pol_sigma70_r2"/>
</dbReference>
<evidence type="ECO:0000256" key="3">
    <source>
        <dbReference type="ARBA" id="ARBA00023163"/>
    </source>
</evidence>
<evidence type="ECO:0000313" key="5">
    <source>
        <dbReference type="EMBL" id="MBC5738247.1"/>
    </source>
</evidence>
<feature type="domain" description="RNA polymerase sigma-70 region 2" evidence="4">
    <location>
        <begin position="25"/>
        <end position="84"/>
    </location>
</feature>
<comment type="caution">
    <text evidence="5">The sequence shown here is derived from an EMBL/GenBank/DDBJ whole genome shotgun (WGS) entry which is preliminary data.</text>
</comment>
<evidence type="ECO:0000259" key="4">
    <source>
        <dbReference type="Pfam" id="PF04542"/>
    </source>
</evidence>
<dbReference type="InterPro" id="IPR013325">
    <property type="entry name" value="RNA_pol_sigma_r2"/>
</dbReference>
<dbReference type="Pfam" id="PF04542">
    <property type="entry name" value="Sigma70_r2"/>
    <property type="match status" value="1"/>
</dbReference>
<dbReference type="PANTHER" id="PTHR43133:SF51">
    <property type="entry name" value="RNA POLYMERASE SIGMA FACTOR"/>
    <property type="match status" value="1"/>
</dbReference>
<evidence type="ECO:0000256" key="2">
    <source>
        <dbReference type="ARBA" id="ARBA00023082"/>
    </source>
</evidence>
<keyword evidence="1" id="KW-0805">Transcription regulation</keyword>
<evidence type="ECO:0000313" key="6">
    <source>
        <dbReference type="Proteomes" id="UP000607645"/>
    </source>
</evidence>
<dbReference type="InterPro" id="IPR014284">
    <property type="entry name" value="RNA_pol_sigma-70_dom"/>
</dbReference>